<feature type="domain" description="AAA+ ATPase" evidence="5">
    <location>
        <begin position="263"/>
        <end position="395"/>
    </location>
</feature>
<dbReference type="InterPro" id="IPR027417">
    <property type="entry name" value="P-loop_NTPase"/>
</dbReference>
<gene>
    <name evidence="6" type="ORF">N868_09040</name>
</gene>
<evidence type="ECO:0000256" key="3">
    <source>
        <dbReference type="ARBA" id="ARBA00038088"/>
    </source>
</evidence>
<evidence type="ECO:0000256" key="4">
    <source>
        <dbReference type="ARBA" id="ARBA00040480"/>
    </source>
</evidence>
<dbReference type="InterPro" id="IPR003959">
    <property type="entry name" value="ATPase_AAA_core"/>
</dbReference>
<name>A0A0A0BU66_9CELL</name>
<evidence type="ECO:0000313" key="6">
    <source>
        <dbReference type="EMBL" id="KGM11471.1"/>
    </source>
</evidence>
<dbReference type="SUPFAM" id="SSF52540">
    <property type="entry name" value="P-loop containing nucleoside triphosphate hydrolases"/>
    <property type="match status" value="2"/>
</dbReference>
<protein>
    <recommendedName>
        <fullName evidence="4">Uncharacterized AAA domain-containing protein ycf46</fullName>
    </recommendedName>
</protein>
<reference evidence="6 7" key="1">
    <citation type="submission" date="2013-08" db="EMBL/GenBank/DDBJ databases">
        <title>Genome sequencing of Cellulomonas carbonis T26.</title>
        <authorList>
            <person name="Chen F."/>
            <person name="Li Y."/>
            <person name="Wang G."/>
        </authorList>
    </citation>
    <scope>NUCLEOTIDE SEQUENCE [LARGE SCALE GENOMIC DNA]</scope>
    <source>
        <strain evidence="6 7">T26</strain>
    </source>
</reference>
<keyword evidence="7" id="KW-1185">Reference proteome</keyword>
<keyword evidence="2" id="KW-0067">ATP-binding</keyword>
<dbReference type="SMART" id="SM00382">
    <property type="entry name" value="AAA"/>
    <property type="match status" value="1"/>
</dbReference>
<dbReference type="GO" id="GO:0005524">
    <property type="term" value="F:ATP binding"/>
    <property type="evidence" value="ECO:0007669"/>
    <property type="project" value="UniProtKB-KW"/>
</dbReference>
<dbReference type="AlphaFoldDB" id="A0A0A0BU66"/>
<dbReference type="OrthoDB" id="9809379at2"/>
<dbReference type="Proteomes" id="UP000029839">
    <property type="component" value="Unassembled WGS sequence"/>
</dbReference>
<proteinExistence type="inferred from homology"/>
<keyword evidence="1" id="KW-0547">Nucleotide-binding</keyword>
<evidence type="ECO:0000256" key="1">
    <source>
        <dbReference type="ARBA" id="ARBA00022741"/>
    </source>
</evidence>
<evidence type="ECO:0000313" key="7">
    <source>
        <dbReference type="Proteomes" id="UP000029839"/>
    </source>
</evidence>
<dbReference type="Pfam" id="PF00004">
    <property type="entry name" value="AAA"/>
    <property type="match status" value="1"/>
</dbReference>
<reference evidence="6 7" key="2">
    <citation type="journal article" date="2015" name="Stand. Genomic Sci.">
        <title>Draft genome sequence of Cellulomonas carbonis T26(T) and comparative analysis of six Cellulomonas genomes.</title>
        <authorList>
            <person name="Zhuang W."/>
            <person name="Zhang S."/>
            <person name="Xia X."/>
            <person name="Wang G."/>
        </authorList>
    </citation>
    <scope>NUCLEOTIDE SEQUENCE [LARGE SCALE GENOMIC DNA]</scope>
    <source>
        <strain evidence="6 7">T26</strain>
    </source>
</reference>
<sequence>MQSAQDLAALLAGRVPLVVVETRDEGRALAVVADSAHRTGGPAPVVLRWTVTDGLAPLGAPPGSGQHFTADVGAVLKHIRDSTMPAVYVLLDVHPFLTDPVTVRLLKDVCLNPARVPRTLVLVSHRVELPPEVEHLAARVEVLPPDRAEREAIVDRAAHEWARSAGRPVDVDPHARALLVQNLGGLSAGEAERLARGAVLDGALAHSDLPTVMQAKYELLARGGVLTYEYDLPPVEDVGGMGRLVRWLRMRRAAFDGSTALEPPRGVLLLGVQGCGKSMAAKAAAGVLGVPLLRLDLAAVHNKYVGESERILRETLATAEVLAPCVLWVDEVEKALADDADSGAGRRVLGTFLTWLAERPAPVFVVATANDVSGLPPELVRKGRFDELFFVDLPDDDARGHILRVHAARRGIALTDADVAGLAAASAGHSGAELEQAVVSALYTAHADGAAPTAAHVWSELVATRPLSVVMAERVAALRAWASTRTVPAAD</sequence>
<dbReference type="PANTHER" id="PTHR42960:SF1">
    <property type="entry name" value="YCF46 PROTEIN"/>
    <property type="match status" value="1"/>
</dbReference>
<dbReference type="EMBL" id="AXCY01000020">
    <property type="protein sequence ID" value="KGM11471.1"/>
    <property type="molecule type" value="Genomic_DNA"/>
</dbReference>
<dbReference type="GO" id="GO:0016887">
    <property type="term" value="F:ATP hydrolysis activity"/>
    <property type="evidence" value="ECO:0007669"/>
    <property type="project" value="InterPro"/>
</dbReference>
<evidence type="ECO:0000256" key="2">
    <source>
        <dbReference type="ARBA" id="ARBA00022840"/>
    </source>
</evidence>
<evidence type="ECO:0000259" key="5">
    <source>
        <dbReference type="SMART" id="SM00382"/>
    </source>
</evidence>
<comment type="similarity">
    <text evidence="3">Belongs to the AAA ATPase family. Highly divergent.</text>
</comment>
<organism evidence="6 7">
    <name type="scientific">Cellulomonas carbonis T26</name>
    <dbReference type="NCBI Taxonomy" id="947969"/>
    <lineage>
        <taxon>Bacteria</taxon>
        <taxon>Bacillati</taxon>
        <taxon>Actinomycetota</taxon>
        <taxon>Actinomycetes</taxon>
        <taxon>Micrococcales</taxon>
        <taxon>Cellulomonadaceae</taxon>
        <taxon>Cellulomonas</taxon>
    </lineage>
</organism>
<comment type="caution">
    <text evidence="6">The sequence shown here is derived from an EMBL/GenBank/DDBJ whole genome shotgun (WGS) entry which is preliminary data.</text>
</comment>
<dbReference type="Gene3D" id="1.10.8.60">
    <property type="match status" value="1"/>
</dbReference>
<accession>A0A0A0BU66</accession>
<dbReference type="InterPro" id="IPR052381">
    <property type="entry name" value="AAA_domain_protein"/>
</dbReference>
<dbReference type="PANTHER" id="PTHR42960">
    <property type="entry name" value="YCF46 PROTEIN"/>
    <property type="match status" value="1"/>
</dbReference>
<dbReference type="Gene3D" id="3.40.50.300">
    <property type="entry name" value="P-loop containing nucleotide triphosphate hydrolases"/>
    <property type="match status" value="1"/>
</dbReference>
<dbReference type="InterPro" id="IPR003593">
    <property type="entry name" value="AAA+_ATPase"/>
</dbReference>